<feature type="transmembrane region" description="Helical" evidence="12">
    <location>
        <begin position="333"/>
        <end position="356"/>
    </location>
</feature>
<keyword evidence="7" id="KW-0012">Acyltransferase</keyword>
<dbReference type="InterPro" id="IPR016181">
    <property type="entry name" value="Acyl_CoA_acyltransferase"/>
</dbReference>
<dbReference type="Pfam" id="PF13508">
    <property type="entry name" value="Acetyltransf_7"/>
    <property type="match status" value="1"/>
</dbReference>
<dbReference type="GO" id="GO:0047429">
    <property type="term" value="F:nucleoside triphosphate diphosphatase activity"/>
    <property type="evidence" value="ECO:0007669"/>
    <property type="project" value="InterPro"/>
</dbReference>
<evidence type="ECO:0000256" key="8">
    <source>
        <dbReference type="ARBA" id="ARBA00037582"/>
    </source>
</evidence>
<evidence type="ECO:0000256" key="10">
    <source>
        <dbReference type="ARBA" id="ARBA00040241"/>
    </source>
</evidence>
<comment type="subcellular location">
    <subcellularLocation>
        <location evidence="1">Membrane</location>
    </subcellularLocation>
</comment>
<dbReference type="Proteomes" id="UP000037460">
    <property type="component" value="Unassembled WGS sequence"/>
</dbReference>
<dbReference type="PANTHER" id="PTHR13947">
    <property type="entry name" value="GNAT FAMILY N-ACETYLTRANSFERASE"/>
    <property type="match status" value="1"/>
</dbReference>
<protein>
    <recommendedName>
        <fullName evidence="10">Probable N-acetyltransferase 14</fullName>
    </recommendedName>
</protein>
<dbReference type="GO" id="GO:0008080">
    <property type="term" value="F:N-acetyltransferase activity"/>
    <property type="evidence" value="ECO:0007669"/>
    <property type="project" value="InterPro"/>
</dbReference>
<evidence type="ECO:0000256" key="4">
    <source>
        <dbReference type="ARBA" id="ARBA00022801"/>
    </source>
</evidence>
<evidence type="ECO:0000256" key="6">
    <source>
        <dbReference type="ARBA" id="ARBA00023136"/>
    </source>
</evidence>
<dbReference type="GO" id="GO:0016020">
    <property type="term" value="C:membrane"/>
    <property type="evidence" value="ECO:0007669"/>
    <property type="project" value="UniProtKB-SubCell"/>
</dbReference>
<feature type="domain" description="N-acetyltransferase" evidence="13">
    <location>
        <begin position="329"/>
        <end position="503"/>
    </location>
</feature>
<dbReference type="SUPFAM" id="SSF55729">
    <property type="entry name" value="Acyl-CoA N-acyltransferases (Nat)"/>
    <property type="match status" value="1"/>
</dbReference>
<dbReference type="HAMAP" id="MF_00528">
    <property type="entry name" value="Maf"/>
    <property type="match status" value="1"/>
</dbReference>
<name>A0A0M0JDR9_9EUKA</name>
<keyword evidence="6 12" id="KW-0472">Membrane</keyword>
<feature type="region of interest" description="Disordered" evidence="11">
    <location>
        <begin position="203"/>
        <end position="233"/>
    </location>
</feature>
<comment type="function">
    <text evidence="8">Probable acetyltransferase.</text>
</comment>
<evidence type="ECO:0000256" key="11">
    <source>
        <dbReference type="SAM" id="MobiDB-lite"/>
    </source>
</evidence>
<accession>A0A0M0JDR9</accession>
<dbReference type="InterPro" id="IPR050769">
    <property type="entry name" value="NAT_camello-type"/>
</dbReference>
<evidence type="ECO:0000313" key="15">
    <source>
        <dbReference type="Proteomes" id="UP000037460"/>
    </source>
</evidence>
<dbReference type="AlphaFoldDB" id="A0A0M0JDR9"/>
<dbReference type="Gene3D" id="3.90.950.10">
    <property type="match status" value="1"/>
</dbReference>
<dbReference type="PROSITE" id="PS51186">
    <property type="entry name" value="GNAT"/>
    <property type="match status" value="1"/>
</dbReference>
<evidence type="ECO:0000256" key="9">
    <source>
        <dbReference type="ARBA" id="ARBA00038470"/>
    </source>
</evidence>
<keyword evidence="3 12" id="KW-0812">Transmembrane</keyword>
<keyword evidence="4" id="KW-0378">Hydrolase</keyword>
<evidence type="ECO:0000256" key="12">
    <source>
        <dbReference type="SAM" id="Phobius"/>
    </source>
</evidence>
<dbReference type="CDD" id="cd04301">
    <property type="entry name" value="NAT_SF"/>
    <property type="match status" value="1"/>
</dbReference>
<dbReference type="InterPro" id="IPR003697">
    <property type="entry name" value="Maf-like"/>
</dbReference>
<keyword evidence="15" id="KW-1185">Reference proteome</keyword>
<dbReference type="PANTHER" id="PTHR13947:SF51">
    <property type="entry name" value="N-ACETYLTRANSFERASE 14-RELATED"/>
    <property type="match status" value="1"/>
</dbReference>
<proteinExistence type="inferred from homology"/>
<gene>
    <name evidence="14" type="ORF">Ctob_003753</name>
</gene>
<evidence type="ECO:0000259" key="13">
    <source>
        <dbReference type="PROSITE" id="PS51186"/>
    </source>
</evidence>
<dbReference type="Gene3D" id="3.40.630.30">
    <property type="match status" value="1"/>
</dbReference>
<reference evidence="15" key="1">
    <citation type="journal article" date="2015" name="PLoS Genet.">
        <title>Genome Sequence and Transcriptome Analyses of Chrysochromulina tobin: Metabolic Tools for Enhanced Algal Fitness in the Prominent Order Prymnesiales (Haptophyceae).</title>
        <authorList>
            <person name="Hovde B.T."/>
            <person name="Deodato C.R."/>
            <person name="Hunsperger H.M."/>
            <person name="Ryken S.A."/>
            <person name="Yost W."/>
            <person name="Jha R.K."/>
            <person name="Patterson J."/>
            <person name="Monnat R.J. Jr."/>
            <person name="Barlow S.B."/>
            <person name="Starkenburg S.R."/>
            <person name="Cattolico R.A."/>
        </authorList>
    </citation>
    <scope>NUCLEOTIDE SEQUENCE</scope>
    <source>
        <strain evidence="15">CCMP291</strain>
    </source>
</reference>
<comment type="similarity">
    <text evidence="9">Belongs to the camello family.</text>
</comment>
<evidence type="ECO:0000256" key="2">
    <source>
        <dbReference type="ARBA" id="ARBA00022679"/>
    </source>
</evidence>
<evidence type="ECO:0000256" key="7">
    <source>
        <dbReference type="ARBA" id="ARBA00023315"/>
    </source>
</evidence>
<dbReference type="InterPro" id="IPR000182">
    <property type="entry name" value="GNAT_dom"/>
</dbReference>
<feature type="compositionally biased region" description="Basic and acidic residues" evidence="11">
    <location>
        <begin position="213"/>
        <end position="223"/>
    </location>
</feature>
<dbReference type="SUPFAM" id="SSF52972">
    <property type="entry name" value="ITPase-like"/>
    <property type="match status" value="1"/>
</dbReference>
<evidence type="ECO:0000256" key="5">
    <source>
        <dbReference type="ARBA" id="ARBA00022989"/>
    </source>
</evidence>
<evidence type="ECO:0000256" key="1">
    <source>
        <dbReference type="ARBA" id="ARBA00004370"/>
    </source>
</evidence>
<organism evidence="14 15">
    <name type="scientific">Chrysochromulina tobinii</name>
    <dbReference type="NCBI Taxonomy" id="1460289"/>
    <lineage>
        <taxon>Eukaryota</taxon>
        <taxon>Haptista</taxon>
        <taxon>Haptophyta</taxon>
        <taxon>Prymnesiophyceae</taxon>
        <taxon>Prymnesiales</taxon>
        <taxon>Chrysochromulinaceae</taxon>
        <taxon>Chrysochromulina</taxon>
    </lineage>
</organism>
<dbReference type="InterPro" id="IPR029001">
    <property type="entry name" value="ITPase-like_fam"/>
</dbReference>
<dbReference type="EMBL" id="JWZX01003099">
    <property type="protein sequence ID" value="KOO24378.1"/>
    <property type="molecule type" value="Genomic_DNA"/>
</dbReference>
<evidence type="ECO:0000256" key="3">
    <source>
        <dbReference type="ARBA" id="ARBA00022692"/>
    </source>
</evidence>
<keyword evidence="2" id="KW-0808">Transferase</keyword>
<dbReference type="Pfam" id="PF02545">
    <property type="entry name" value="Maf"/>
    <property type="match status" value="1"/>
</dbReference>
<comment type="caution">
    <text evidence="14">The sequence shown here is derived from an EMBL/GenBank/DDBJ whole genome shotgun (WGS) entry which is preliminary data.</text>
</comment>
<keyword evidence="5 12" id="KW-1133">Transmembrane helix</keyword>
<sequence>MPRLVLGSSSAFRRALFEEHFPLERSSFRSPDIDENAIRHTDAQTLTRLIANAKADALVEQMLSEDPAADALLICMDQVVVCDGCIREKPTSEAEARRFLASYQAGSKAECVNGCVVHNLKTGERRAANEIASVSFDSFPESTIDEAIAQGRIYNSSGAFAIDDPLFAPYVTRLEGARDAVIGLPLRTLRRLLDEVSSSSSSAAASSASAGEAADRDDGDARPPPKPVPSQLVPSQRVPGLVLRVLRPDDEAAAVALFASGMHETIISGLRAELVQPCRRAAALSLALLAALGVIARNWVWAMAMQLFGLGMAQAATVTAFKTPSPAHLKIEAAAMPAALGLCFALVCSALVYWLAPQRLASNYVNSCLEDDMKSPYAHYLSSPGSCFWVAIDDASGQVCGTVAVQRASAPWRGAADGTDAELRRMSVASWARGTGVAKALFAELKRFCDQAGYHRVVLETSTLQADAHGRLYPSLGFEPVKVKPLFGNVKSTSFALKLSKTD</sequence>
<dbReference type="OrthoDB" id="10267058at2759"/>
<evidence type="ECO:0000313" key="14">
    <source>
        <dbReference type="EMBL" id="KOO24378.1"/>
    </source>
</evidence>